<dbReference type="OrthoDB" id="9758724at2"/>
<feature type="region of interest" description="Disordered" evidence="1">
    <location>
        <begin position="18"/>
        <end position="52"/>
    </location>
</feature>
<feature type="region of interest" description="Disordered" evidence="1">
    <location>
        <begin position="175"/>
        <end position="200"/>
    </location>
</feature>
<accession>A0A1M6D2Q5</accession>
<dbReference type="PANTHER" id="PTHR21180:SF32">
    <property type="entry name" value="ENDONUCLEASE_EXONUCLEASE_PHOSPHATASE FAMILY DOMAIN-CONTAINING PROTEIN 1"/>
    <property type="match status" value="1"/>
</dbReference>
<dbReference type="SMART" id="SM00278">
    <property type="entry name" value="HhH1"/>
    <property type="match status" value="2"/>
</dbReference>
<feature type="transmembrane region" description="Helical" evidence="2">
    <location>
        <begin position="70"/>
        <end position="89"/>
    </location>
</feature>
<feature type="domain" description="Helix-hairpin-helix DNA-binding motif class 1" evidence="3">
    <location>
        <begin position="207"/>
        <end position="226"/>
    </location>
</feature>
<dbReference type="Gene3D" id="3.10.560.10">
    <property type="entry name" value="Outer membrane lipoprotein wza domain like"/>
    <property type="match status" value="1"/>
</dbReference>
<dbReference type="InterPro" id="IPR010994">
    <property type="entry name" value="RuvA_2-like"/>
</dbReference>
<evidence type="ECO:0000313" key="4">
    <source>
        <dbReference type="EMBL" id="SHI67575.1"/>
    </source>
</evidence>
<dbReference type="InterPro" id="IPR004509">
    <property type="entry name" value="Competence_ComEA_HhH"/>
</dbReference>
<dbReference type="InterPro" id="IPR019554">
    <property type="entry name" value="Soluble_ligand-bd"/>
</dbReference>
<keyword evidence="5" id="KW-1185">Reference proteome</keyword>
<gene>
    <name evidence="4" type="ORF">SAMN02745244_00825</name>
</gene>
<dbReference type="InterPro" id="IPR051675">
    <property type="entry name" value="Endo/Exo/Phosphatase_dom_1"/>
</dbReference>
<evidence type="ECO:0000259" key="3">
    <source>
        <dbReference type="SMART" id="SM00278"/>
    </source>
</evidence>
<keyword evidence="2" id="KW-1133">Transmembrane helix</keyword>
<dbReference type="GO" id="GO:0003677">
    <property type="term" value="F:DNA binding"/>
    <property type="evidence" value="ECO:0007669"/>
    <property type="project" value="InterPro"/>
</dbReference>
<dbReference type="EMBL" id="FQZG01000011">
    <property type="protein sequence ID" value="SHI67575.1"/>
    <property type="molecule type" value="Genomic_DNA"/>
</dbReference>
<evidence type="ECO:0000256" key="1">
    <source>
        <dbReference type="SAM" id="MobiDB-lite"/>
    </source>
</evidence>
<dbReference type="GO" id="GO:0006281">
    <property type="term" value="P:DNA repair"/>
    <property type="evidence" value="ECO:0007669"/>
    <property type="project" value="InterPro"/>
</dbReference>
<dbReference type="NCBIfam" id="TIGR00426">
    <property type="entry name" value="competence protein ComEA helix-hairpin-helix repeat region"/>
    <property type="match status" value="1"/>
</dbReference>
<dbReference type="AlphaFoldDB" id="A0A1M6D2Q5"/>
<evidence type="ECO:0000313" key="5">
    <source>
        <dbReference type="Proteomes" id="UP000184512"/>
    </source>
</evidence>
<dbReference type="Proteomes" id="UP000184512">
    <property type="component" value="Unassembled WGS sequence"/>
</dbReference>
<dbReference type="Gene3D" id="1.10.150.280">
    <property type="entry name" value="AF1531-like domain"/>
    <property type="match status" value="1"/>
</dbReference>
<evidence type="ECO:0000256" key="2">
    <source>
        <dbReference type="SAM" id="Phobius"/>
    </source>
</evidence>
<dbReference type="GO" id="GO:0015627">
    <property type="term" value="C:type II protein secretion system complex"/>
    <property type="evidence" value="ECO:0007669"/>
    <property type="project" value="TreeGrafter"/>
</dbReference>
<dbReference type="Pfam" id="PF12836">
    <property type="entry name" value="HHH_3"/>
    <property type="match status" value="1"/>
</dbReference>
<reference evidence="4 5" key="1">
    <citation type="submission" date="2016-11" db="EMBL/GenBank/DDBJ databases">
        <authorList>
            <person name="Jaros S."/>
            <person name="Januszkiewicz K."/>
            <person name="Wedrychowicz H."/>
        </authorList>
    </citation>
    <scope>NUCLEOTIDE SEQUENCE [LARGE SCALE GENOMIC DNA]</scope>
    <source>
        <strain evidence="4 5">DSM 12906</strain>
    </source>
</reference>
<dbReference type="InterPro" id="IPR003583">
    <property type="entry name" value="Hlx-hairpin-Hlx_DNA-bd_motif"/>
</dbReference>
<dbReference type="GO" id="GO:0015628">
    <property type="term" value="P:protein secretion by the type II secretion system"/>
    <property type="evidence" value="ECO:0007669"/>
    <property type="project" value="TreeGrafter"/>
</dbReference>
<dbReference type="Pfam" id="PF10531">
    <property type="entry name" value="SLBB"/>
    <property type="match status" value="1"/>
</dbReference>
<dbReference type="PANTHER" id="PTHR21180">
    <property type="entry name" value="ENDONUCLEASE/EXONUCLEASE/PHOSPHATASE FAMILY DOMAIN-CONTAINING PROTEIN 1"/>
    <property type="match status" value="1"/>
</dbReference>
<proteinExistence type="predicted"/>
<keyword evidence="2" id="KW-0812">Transmembrane</keyword>
<organism evidence="4 5">
    <name type="scientific">Tessaracoccus bendigoensis DSM 12906</name>
    <dbReference type="NCBI Taxonomy" id="1123357"/>
    <lineage>
        <taxon>Bacteria</taxon>
        <taxon>Bacillati</taxon>
        <taxon>Actinomycetota</taxon>
        <taxon>Actinomycetes</taxon>
        <taxon>Propionibacteriales</taxon>
        <taxon>Propionibacteriaceae</taxon>
        <taxon>Tessaracoccus</taxon>
    </lineage>
</organism>
<sequence length="259" mass="25713">MQDSDELARARLAFISAGRPPLGAPRRAVEQGGSDTPPDPGPGRGAPGGPAARVRGAVETLGRFITVKHALVVGALMLVAVAFTVFALGQSSATVVPVDPVVRSVPPTPSAPVSSAPPLRVHVAGAVVRPGVVSVPAGSIVQDAIVAAGGLAADAGPAELNLAAPVTDGMQILIGSADDPRGEVSTPGGSGPADAGGRINLNTASPEQLEELPGIGPVTAAAIVAWRDEHGGFTAVEELQEVSGIGPKTFEKLASLVTT</sequence>
<name>A0A1M6D2Q5_9ACTN</name>
<feature type="domain" description="Helix-hairpin-helix DNA-binding motif class 1" evidence="3">
    <location>
        <begin position="237"/>
        <end position="256"/>
    </location>
</feature>
<keyword evidence="2" id="KW-0472">Membrane</keyword>
<dbReference type="RefSeq" id="WP_073186287.1">
    <property type="nucleotide sequence ID" value="NZ_FQZG01000011.1"/>
</dbReference>
<dbReference type="STRING" id="1123357.SAMN02745244_00825"/>
<dbReference type="SUPFAM" id="SSF47781">
    <property type="entry name" value="RuvA domain 2-like"/>
    <property type="match status" value="1"/>
</dbReference>
<protein>
    <submittedName>
        <fullName evidence="4">Competence protein ComEA</fullName>
    </submittedName>
</protein>